<name>A0A6V8MHJ2_9BACT</name>
<evidence type="ECO:0000313" key="1">
    <source>
        <dbReference type="EMBL" id="GFO59139.1"/>
    </source>
</evidence>
<gene>
    <name evidence="1" type="ORF">GMST_14640</name>
</gene>
<accession>A0A6V8MHJ2</accession>
<dbReference type="EMBL" id="BLXX01000003">
    <property type="protein sequence ID" value="GFO59139.1"/>
    <property type="molecule type" value="Genomic_DNA"/>
</dbReference>
<proteinExistence type="predicted"/>
<dbReference type="AlphaFoldDB" id="A0A6V8MHJ2"/>
<comment type="caution">
    <text evidence="1">The sequence shown here is derived from an EMBL/GenBank/DDBJ whole genome shotgun (WGS) entry which is preliminary data.</text>
</comment>
<sequence>MHKPASTPPSPVQHLSRCYRNAPRGSSLEKRFAHLSWLGYGHVLCGVPPPLAAESRPAQRRHGHHIERLEPCVHIDIYYSDRY</sequence>
<dbReference type="Proteomes" id="UP000556026">
    <property type="component" value="Unassembled WGS sequence"/>
</dbReference>
<organism evidence="1 2">
    <name type="scientific">Geomonas silvestris</name>
    <dbReference type="NCBI Taxonomy" id="2740184"/>
    <lineage>
        <taxon>Bacteria</taxon>
        <taxon>Pseudomonadati</taxon>
        <taxon>Thermodesulfobacteriota</taxon>
        <taxon>Desulfuromonadia</taxon>
        <taxon>Geobacterales</taxon>
        <taxon>Geobacteraceae</taxon>
        <taxon>Geomonas</taxon>
    </lineage>
</organism>
<reference evidence="2" key="1">
    <citation type="submission" date="2020-06" db="EMBL/GenBank/DDBJ databases">
        <title>Draft genomic sequence of Geomonas sp. Red330.</title>
        <authorList>
            <person name="Itoh H."/>
            <person name="Zhenxing X."/>
            <person name="Ushijima N."/>
            <person name="Masuda Y."/>
            <person name="Shiratori Y."/>
            <person name="Senoo K."/>
        </authorList>
    </citation>
    <scope>NUCLEOTIDE SEQUENCE [LARGE SCALE GENOMIC DNA]</scope>
    <source>
        <strain evidence="2">Red330</strain>
    </source>
</reference>
<protein>
    <submittedName>
        <fullName evidence="1">Uncharacterized protein</fullName>
    </submittedName>
</protein>
<keyword evidence="2" id="KW-1185">Reference proteome</keyword>
<evidence type="ECO:0000313" key="2">
    <source>
        <dbReference type="Proteomes" id="UP000556026"/>
    </source>
</evidence>